<evidence type="ECO:0000256" key="10">
    <source>
        <dbReference type="ARBA" id="ARBA00048679"/>
    </source>
</evidence>
<keyword evidence="3" id="KW-0723">Serine/threonine-protein kinase</keyword>
<dbReference type="Gene3D" id="1.10.510.10">
    <property type="entry name" value="Transferase(Phosphotransferase) domain 1"/>
    <property type="match status" value="1"/>
</dbReference>
<keyword evidence="6" id="KW-0418">Kinase</keyword>
<evidence type="ECO:0000256" key="5">
    <source>
        <dbReference type="ARBA" id="ARBA00022741"/>
    </source>
</evidence>
<reference evidence="14" key="1">
    <citation type="submission" date="2015-08" db="UniProtKB">
        <authorList>
            <consortium name="WormBaseParasite"/>
        </authorList>
    </citation>
    <scope>IDENTIFICATION</scope>
</reference>
<dbReference type="PROSITE" id="PS00107">
    <property type="entry name" value="PROTEIN_KINASE_ATP"/>
    <property type="match status" value="1"/>
</dbReference>
<comment type="catalytic activity">
    <reaction evidence="9">
        <text>L-threonyl-[protein] + ATP = O-phospho-L-threonyl-[protein] + ADP + H(+)</text>
        <dbReference type="Rhea" id="RHEA:46608"/>
        <dbReference type="Rhea" id="RHEA-COMP:11060"/>
        <dbReference type="Rhea" id="RHEA-COMP:11605"/>
        <dbReference type="ChEBI" id="CHEBI:15378"/>
        <dbReference type="ChEBI" id="CHEBI:30013"/>
        <dbReference type="ChEBI" id="CHEBI:30616"/>
        <dbReference type="ChEBI" id="CHEBI:61977"/>
        <dbReference type="ChEBI" id="CHEBI:456216"/>
        <dbReference type="EC" id="2.7.11.1"/>
    </reaction>
</comment>
<dbReference type="Proteomes" id="UP000035681">
    <property type="component" value="Unplaced"/>
</dbReference>
<dbReference type="STRING" id="6248.A0A0K0ECP2"/>
<name>A0A0K0ECP2_STRER</name>
<evidence type="ECO:0000256" key="4">
    <source>
        <dbReference type="ARBA" id="ARBA00022679"/>
    </source>
</evidence>
<keyword evidence="8" id="KW-0460">Magnesium</keyword>
<keyword evidence="4" id="KW-0808">Transferase</keyword>
<dbReference type="SMART" id="SM00220">
    <property type="entry name" value="S_TKc"/>
    <property type="match status" value="1"/>
</dbReference>
<evidence type="ECO:0000256" key="8">
    <source>
        <dbReference type="ARBA" id="ARBA00022842"/>
    </source>
</evidence>
<evidence type="ECO:0000259" key="12">
    <source>
        <dbReference type="PROSITE" id="PS50011"/>
    </source>
</evidence>
<keyword evidence="7 11" id="KW-0067">ATP-binding</keyword>
<evidence type="ECO:0000256" key="6">
    <source>
        <dbReference type="ARBA" id="ARBA00022777"/>
    </source>
</evidence>
<evidence type="ECO:0000256" key="1">
    <source>
        <dbReference type="ARBA" id="ARBA00001946"/>
    </source>
</evidence>
<evidence type="ECO:0000313" key="13">
    <source>
        <dbReference type="Proteomes" id="UP000035681"/>
    </source>
</evidence>
<keyword evidence="5 11" id="KW-0547">Nucleotide-binding</keyword>
<dbReference type="GO" id="GO:0005524">
    <property type="term" value="F:ATP binding"/>
    <property type="evidence" value="ECO:0007669"/>
    <property type="project" value="UniProtKB-UniRule"/>
</dbReference>
<organism evidence="14">
    <name type="scientific">Strongyloides stercoralis</name>
    <name type="common">Threadworm</name>
    <dbReference type="NCBI Taxonomy" id="6248"/>
    <lineage>
        <taxon>Eukaryota</taxon>
        <taxon>Metazoa</taxon>
        <taxon>Ecdysozoa</taxon>
        <taxon>Nematoda</taxon>
        <taxon>Chromadorea</taxon>
        <taxon>Rhabditida</taxon>
        <taxon>Tylenchina</taxon>
        <taxon>Panagrolaimomorpha</taxon>
        <taxon>Strongyloidoidea</taxon>
        <taxon>Strongyloididae</taxon>
        <taxon>Strongyloides</taxon>
    </lineage>
</organism>
<comment type="cofactor">
    <cofactor evidence="1">
        <name>Mg(2+)</name>
        <dbReference type="ChEBI" id="CHEBI:18420"/>
    </cofactor>
</comment>
<dbReference type="InterPro" id="IPR017441">
    <property type="entry name" value="Protein_kinase_ATP_BS"/>
</dbReference>
<dbReference type="InterPro" id="IPR008271">
    <property type="entry name" value="Ser/Thr_kinase_AS"/>
</dbReference>
<dbReference type="Pfam" id="PF00069">
    <property type="entry name" value="Pkinase"/>
    <property type="match status" value="1"/>
</dbReference>
<feature type="binding site" evidence="11">
    <location>
        <position position="66"/>
    </location>
    <ligand>
        <name>ATP</name>
        <dbReference type="ChEBI" id="CHEBI:30616"/>
    </ligand>
</feature>
<sequence length="504" mass="57619">MALPELAKKVKQIASQQLTNFKSLLNGRSFNKFKKNYQLKGEIGRGGFGIVYRGVRISDEIPVAVKFIERRHIREWGKLNEERVPLEIMMIAKASKCTGVIKLLDWFSLPEGYLIVMERPSPCMDLFDFIKNQHHLDEDVSKFLFKQVVQTIYECSEKKLLHRDIKDENIVIDLMTGETRLIDFGAAAILKKSRYTDFQGTRLYCPPEWFLHSLYLGKEAAVWSLGVLLYNMLNGRLPFRNEKDICTSHLLGPLPYYNSLSDDVRDLIERCLCFNYQNRATLEEILSHPWLEESINSNWLEFPCVLAINKLSKQSAEDSGNENEHEDDISCESTNSTKQNIIEKIKISPKRTKVIGKKVVSGFESGMGSSGESNCSSKRSDSIKMVVNKNENNIKINDYKCNINKVQETENNILHLDEYKISPHKPRNIKTSVFNSPVKKKISLLPMKNNVKQKFSFDSGRSSLGSALTSPSITPDGLSVDDKLVKSYKKFNFDENDDNDVFVV</sequence>
<dbReference type="SUPFAM" id="SSF56112">
    <property type="entry name" value="Protein kinase-like (PK-like)"/>
    <property type="match status" value="1"/>
</dbReference>
<dbReference type="GO" id="GO:0004674">
    <property type="term" value="F:protein serine/threonine kinase activity"/>
    <property type="evidence" value="ECO:0007669"/>
    <property type="project" value="UniProtKB-KW"/>
</dbReference>
<protein>
    <recommendedName>
        <fullName evidence="2">non-specific serine/threonine protein kinase</fullName>
        <ecNumber evidence="2">2.7.11.1</ecNumber>
    </recommendedName>
</protein>
<dbReference type="Gene3D" id="3.30.200.20">
    <property type="entry name" value="Phosphorylase Kinase, domain 1"/>
    <property type="match status" value="1"/>
</dbReference>
<dbReference type="EC" id="2.7.11.1" evidence="2"/>
<dbReference type="PANTHER" id="PTHR22984:SF29">
    <property type="entry name" value="SERINE_THREONINE-PROTEIN KINASE PIM-1"/>
    <property type="match status" value="1"/>
</dbReference>
<proteinExistence type="predicted"/>
<dbReference type="WBParaSite" id="SSTP_0000725700.1">
    <property type="protein sequence ID" value="SSTP_0000725700.1"/>
    <property type="gene ID" value="SSTP_0000725700"/>
</dbReference>
<dbReference type="FunFam" id="3.30.200.20:FF:000547">
    <property type="entry name" value="Serine/threonine-protein kinase prk-2"/>
    <property type="match status" value="1"/>
</dbReference>
<dbReference type="CDD" id="cd14005">
    <property type="entry name" value="STKc_PIM"/>
    <property type="match status" value="1"/>
</dbReference>
<keyword evidence="13" id="KW-1185">Reference proteome</keyword>
<evidence type="ECO:0000313" key="14">
    <source>
        <dbReference type="WBParaSite" id="SSTP_0000725700.1"/>
    </source>
</evidence>
<dbReference type="InterPro" id="IPR000719">
    <property type="entry name" value="Prot_kinase_dom"/>
</dbReference>
<comment type="catalytic activity">
    <reaction evidence="10">
        <text>L-seryl-[protein] + ATP = O-phospho-L-seryl-[protein] + ADP + H(+)</text>
        <dbReference type="Rhea" id="RHEA:17989"/>
        <dbReference type="Rhea" id="RHEA-COMP:9863"/>
        <dbReference type="Rhea" id="RHEA-COMP:11604"/>
        <dbReference type="ChEBI" id="CHEBI:15378"/>
        <dbReference type="ChEBI" id="CHEBI:29999"/>
        <dbReference type="ChEBI" id="CHEBI:30616"/>
        <dbReference type="ChEBI" id="CHEBI:83421"/>
        <dbReference type="ChEBI" id="CHEBI:456216"/>
        <dbReference type="EC" id="2.7.11.1"/>
    </reaction>
</comment>
<dbReference type="WBParaSite" id="TCONS_00006770.p1">
    <property type="protein sequence ID" value="TCONS_00006770.p1"/>
    <property type="gene ID" value="XLOC_004889"/>
</dbReference>
<dbReference type="PROSITE" id="PS50011">
    <property type="entry name" value="PROTEIN_KINASE_DOM"/>
    <property type="match status" value="1"/>
</dbReference>
<feature type="domain" description="Protein kinase" evidence="12">
    <location>
        <begin position="37"/>
        <end position="291"/>
    </location>
</feature>
<dbReference type="AlphaFoldDB" id="A0A0K0ECP2"/>
<evidence type="ECO:0000256" key="11">
    <source>
        <dbReference type="PROSITE-ProRule" id="PRU10141"/>
    </source>
</evidence>
<dbReference type="InterPro" id="IPR051138">
    <property type="entry name" value="PIM_Ser/Thr_kinase"/>
</dbReference>
<dbReference type="PROSITE" id="PS00108">
    <property type="entry name" value="PROTEIN_KINASE_ST"/>
    <property type="match status" value="1"/>
</dbReference>
<dbReference type="GO" id="GO:0005737">
    <property type="term" value="C:cytoplasm"/>
    <property type="evidence" value="ECO:0007669"/>
    <property type="project" value="TreeGrafter"/>
</dbReference>
<dbReference type="PANTHER" id="PTHR22984">
    <property type="entry name" value="SERINE/THREONINE-PROTEIN KINASE PIM"/>
    <property type="match status" value="1"/>
</dbReference>
<dbReference type="FunFam" id="1.10.510.10:FF:000708">
    <property type="entry name" value="serine/threonine-protein kinase par-1-like"/>
    <property type="match status" value="1"/>
</dbReference>
<dbReference type="InterPro" id="IPR011009">
    <property type="entry name" value="Kinase-like_dom_sf"/>
</dbReference>
<accession>A0A0K0ECP2</accession>
<evidence type="ECO:0000256" key="7">
    <source>
        <dbReference type="ARBA" id="ARBA00022840"/>
    </source>
</evidence>
<evidence type="ECO:0000256" key="9">
    <source>
        <dbReference type="ARBA" id="ARBA00047899"/>
    </source>
</evidence>
<evidence type="ECO:0000256" key="3">
    <source>
        <dbReference type="ARBA" id="ARBA00022527"/>
    </source>
</evidence>
<evidence type="ECO:0000256" key="2">
    <source>
        <dbReference type="ARBA" id="ARBA00012513"/>
    </source>
</evidence>